<dbReference type="SUPFAM" id="SSF55347">
    <property type="entry name" value="Glyceraldehyde-3-phosphate dehydrogenase-like, C-terminal domain"/>
    <property type="match status" value="1"/>
</dbReference>
<dbReference type="InterPro" id="IPR036291">
    <property type="entry name" value="NAD(P)-bd_dom_sf"/>
</dbReference>
<organism evidence="2 3">
    <name type="scientific">Sorangium cellulosum So0157-2</name>
    <dbReference type="NCBI Taxonomy" id="1254432"/>
    <lineage>
        <taxon>Bacteria</taxon>
        <taxon>Pseudomonadati</taxon>
        <taxon>Myxococcota</taxon>
        <taxon>Polyangia</taxon>
        <taxon>Polyangiales</taxon>
        <taxon>Polyangiaceae</taxon>
        <taxon>Sorangium</taxon>
    </lineage>
</organism>
<dbReference type="STRING" id="1254432.SCE1572_44015"/>
<dbReference type="PANTHER" id="PTHR43377:SF6">
    <property type="entry name" value="GFO_IDH_MOCA-LIKE OXIDOREDUCTASE N-TERMINAL DOMAIN-CONTAINING PROTEIN"/>
    <property type="match status" value="1"/>
</dbReference>
<dbReference type="RefSeq" id="WP_020740655.1">
    <property type="nucleotide sequence ID" value="NC_021658.1"/>
</dbReference>
<feature type="domain" description="Gfo/Idh/MocA-like oxidoreductase N-terminal" evidence="1">
    <location>
        <begin position="3"/>
        <end position="121"/>
    </location>
</feature>
<dbReference type="InterPro" id="IPR000683">
    <property type="entry name" value="Gfo/Idh/MocA-like_OxRdtase_N"/>
</dbReference>
<dbReference type="PANTHER" id="PTHR43377">
    <property type="entry name" value="BILIVERDIN REDUCTASE A"/>
    <property type="match status" value="1"/>
</dbReference>
<dbReference type="AlphaFoldDB" id="S4Y612"/>
<dbReference type="Gene3D" id="3.30.360.10">
    <property type="entry name" value="Dihydrodipicolinate Reductase, domain 2"/>
    <property type="match status" value="1"/>
</dbReference>
<reference evidence="2 3" key="1">
    <citation type="journal article" date="2013" name="Sci. Rep.">
        <title>Extraordinary expansion of a Sorangium cellulosum genome from an alkaline milieu.</title>
        <authorList>
            <person name="Han K."/>
            <person name="Li Z.F."/>
            <person name="Peng R."/>
            <person name="Zhu L.P."/>
            <person name="Zhou T."/>
            <person name="Wang L.G."/>
            <person name="Li S.G."/>
            <person name="Zhang X.B."/>
            <person name="Hu W."/>
            <person name="Wu Z.H."/>
            <person name="Qin N."/>
            <person name="Li Y.Z."/>
        </authorList>
    </citation>
    <scope>NUCLEOTIDE SEQUENCE [LARGE SCALE GENOMIC DNA]</scope>
    <source>
        <strain evidence="2 3">So0157-2</strain>
    </source>
</reference>
<dbReference type="Gene3D" id="3.40.50.720">
    <property type="entry name" value="NAD(P)-binding Rossmann-like Domain"/>
    <property type="match status" value="1"/>
</dbReference>
<dbReference type="Proteomes" id="UP000014803">
    <property type="component" value="Chromosome"/>
</dbReference>
<dbReference type="OrthoDB" id="9793050at2"/>
<dbReference type="GO" id="GO:0000166">
    <property type="term" value="F:nucleotide binding"/>
    <property type="evidence" value="ECO:0007669"/>
    <property type="project" value="InterPro"/>
</dbReference>
<dbReference type="Pfam" id="PF01408">
    <property type="entry name" value="GFO_IDH_MocA"/>
    <property type="match status" value="1"/>
</dbReference>
<dbReference type="eggNOG" id="COG0673">
    <property type="taxonomic scope" value="Bacteria"/>
</dbReference>
<sequence length="340" mass="35918">MSVRVALLGCGRWGEKLLRALSENARARVVAVADVDRGRLARARALAPRARLVRTLDEALAARVDAVVVATPAASHAELALRALEAGADVFVEKPLALSAAQADRCAARAAALGRVGMVGHLLRYHPSVVHLVALARERRLGDLVSFSAARLSTGGAGGGARSALWTLGPHDLSVLSALDPSPLVEARAHLSPGGEHVTLSARLESGLTAQIELCSSSPTKERRLRLAGSARVALFDDVRAPDRLALLDARGAAAGALLDDARERADRIERDALARVVEEREVAVPWREPLSVEIEHFLRCVEDRAPPLTPLDEGAAVVRVLERVEATLAPVEARAAAAG</sequence>
<evidence type="ECO:0000313" key="2">
    <source>
        <dbReference type="EMBL" id="AGP40852.1"/>
    </source>
</evidence>
<dbReference type="PATRIC" id="fig|1254432.3.peg.9945"/>
<name>S4Y612_SORCE</name>
<gene>
    <name evidence="2" type="ORF">SCE1572_44015</name>
</gene>
<accession>S4Y612</accession>
<dbReference type="KEGG" id="scu:SCE1572_44015"/>
<proteinExistence type="predicted"/>
<protein>
    <recommendedName>
        <fullName evidence="1">Gfo/Idh/MocA-like oxidoreductase N-terminal domain-containing protein</fullName>
    </recommendedName>
</protein>
<evidence type="ECO:0000313" key="3">
    <source>
        <dbReference type="Proteomes" id="UP000014803"/>
    </source>
</evidence>
<dbReference type="HOGENOM" id="CLU_023194_10_2_7"/>
<dbReference type="SUPFAM" id="SSF51735">
    <property type="entry name" value="NAD(P)-binding Rossmann-fold domains"/>
    <property type="match status" value="1"/>
</dbReference>
<dbReference type="EMBL" id="CP003969">
    <property type="protein sequence ID" value="AGP40852.1"/>
    <property type="molecule type" value="Genomic_DNA"/>
</dbReference>
<dbReference type="InterPro" id="IPR051450">
    <property type="entry name" value="Gfo/Idh/MocA_Oxidoreductases"/>
</dbReference>
<evidence type="ECO:0000259" key="1">
    <source>
        <dbReference type="Pfam" id="PF01408"/>
    </source>
</evidence>